<evidence type="ECO:0000256" key="2">
    <source>
        <dbReference type="ARBA" id="ARBA00002923"/>
    </source>
</evidence>
<dbReference type="InterPro" id="IPR004463">
    <property type="entry name" value="UDP-acyl_GlcNac_deAcase"/>
</dbReference>
<dbReference type="PANTHER" id="PTHR33694">
    <property type="entry name" value="UDP-3-O-ACYL-N-ACETYLGLUCOSAMINE DEACETYLASE 1, MITOCHONDRIAL-RELATED"/>
    <property type="match status" value="1"/>
</dbReference>
<accession>A0AA37V232</accession>
<dbReference type="InterPro" id="IPR013114">
    <property type="entry name" value="FabA_FabZ"/>
</dbReference>
<feature type="compositionally biased region" description="Low complexity" evidence="17">
    <location>
        <begin position="309"/>
        <end position="329"/>
    </location>
</feature>
<feature type="active site" evidence="16">
    <location>
        <position position="384"/>
    </location>
</feature>
<comment type="pathway">
    <text evidence="4 15">Glycolipid biosynthesis; lipid IV(A) biosynthesis; lipid IV(A) from (3R)-3-hydroxytetradecanoyl-[acyl-carrier-protein] and UDP-N-acetyl-alpha-D-glucosamine: step 2/6.</text>
</comment>
<comment type="cofactor">
    <cofactor evidence="1 15">
        <name>Zn(2+)</name>
        <dbReference type="ChEBI" id="CHEBI:29105"/>
    </cofactor>
</comment>
<sequence>MTAVLPPGITADEIAREAARVAALPETGGRRTIARAATVSGVGLHLGAECRLTFQPGAAGQGIVFRRVDRPGAPEIPVHVSQAVASERRTVIGHDEDALHTVEHVLAAVAGLRIDDLVIEMDAAEPPIADGSAGPFLQALLDAGVVSGDAPAPAPLRITEPVRVIDGESVYEAYPADALSLEVSIDFPHPLIGPQAGRYVVTPSAFAAELAWARTFGFLREVEALRAKGLIQGASTSNAVVLDEHGLFESTLRWPDEFVRHKAMDCVGDLALAGTRVQARIVAYKPSHRGTVTLVRELLRQAVPADAPTGADAAAAPAVSPSTARPARAASEERRSPVLGIEDIMKVLPHRYPFLLVDRILEIDEKHVVGLKNVTINEPFFQGHFPGHPIMPGVLIVEAMAQTGGMLLLGNVPEPSQKVVYFMSLDNVKFRRPVKPGDSLRFELEIVQIRGMVCKMRGVAKVDGEVVCEADMAAMVRDR</sequence>
<dbReference type="GO" id="GO:0103117">
    <property type="term" value="F:UDP-3-O-acyl-N-acetylglucosamine deacetylase activity"/>
    <property type="evidence" value="ECO:0007669"/>
    <property type="project" value="UniProtKB-UniRule"/>
</dbReference>
<dbReference type="CDD" id="cd01288">
    <property type="entry name" value="FabZ"/>
    <property type="match status" value="1"/>
</dbReference>
<dbReference type="HAMAP" id="MF_00388">
    <property type="entry name" value="LpxC"/>
    <property type="match status" value="1"/>
</dbReference>
<dbReference type="NCBIfam" id="NF000582">
    <property type="entry name" value="PRK00006.1"/>
    <property type="match status" value="1"/>
</dbReference>
<dbReference type="AlphaFoldDB" id="A0AA37V232"/>
<keyword evidence="9 15" id="KW-0378">Hydrolase</keyword>
<evidence type="ECO:0000256" key="3">
    <source>
        <dbReference type="ARBA" id="ARBA00004496"/>
    </source>
</evidence>
<evidence type="ECO:0000256" key="7">
    <source>
        <dbReference type="ARBA" id="ARBA00022556"/>
    </source>
</evidence>
<keyword evidence="6 15" id="KW-0444">Lipid biosynthesis</keyword>
<dbReference type="EMBL" id="BRXS01000006">
    <property type="protein sequence ID" value="GLC27190.1"/>
    <property type="molecule type" value="Genomic_DNA"/>
</dbReference>
<feature type="binding site" evidence="15">
    <location>
        <position position="261"/>
    </location>
    <ligand>
        <name>Zn(2+)</name>
        <dbReference type="ChEBI" id="CHEBI:29105"/>
    </ligand>
</feature>
<dbReference type="SUPFAM" id="SSF54637">
    <property type="entry name" value="Thioesterase/thiol ester dehydrase-isomerase"/>
    <property type="match status" value="1"/>
</dbReference>
<evidence type="ECO:0000313" key="18">
    <source>
        <dbReference type="EMBL" id="GLC27190.1"/>
    </source>
</evidence>
<evidence type="ECO:0000256" key="4">
    <source>
        <dbReference type="ARBA" id="ARBA00005002"/>
    </source>
</evidence>
<keyword evidence="7 15" id="KW-0441">Lipid A biosynthesis</keyword>
<keyword evidence="5 16" id="KW-0963">Cytoplasm</keyword>
<dbReference type="Proteomes" id="UP001161325">
    <property type="component" value="Unassembled WGS sequence"/>
</dbReference>
<reference evidence="18" key="1">
    <citation type="submission" date="2022-08" db="EMBL/GenBank/DDBJ databases">
        <title>Draft genome sequencing of Roseisolibacter agri AW1220.</title>
        <authorList>
            <person name="Tobiishi Y."/>
            <person name="Tonouchi A."/>
        </authorList>
    </citation>
    <scope>NUCLEOTIDE SEQUENCE</scope>
    <source>
        <strain evidence="18">AW1220</strain>
    </source>
</reference>
<evidence type="ECO:0000256" key="5">
    <source>
        <dbReference type="ARBA" id="ARBA00022490"/>
    </source>
</evidence>
<evidence type="ECO:0000256" key="12">
    <source>
        <dbReference type="ARBA" id="ARBA00023239"/>
    </source>
</evidence>
<organism evidence="18 19">
    <name type="scientific">Roseisolibacter agri</name>
    <dbReference type="NCBI Taxonomy" id="2014610"/>
    <lineage>
        <taxon>Bacteria</taxon>
        <taxon>Pseudomonadati</taxon>
        <taxon>Gemmatimonadota</taxon>
        <taxon>Gemmatimonadia</taxon>
        <taxon>Gemmatimonadales</taxon>
        <taxon>Gemmatimonadaceae</taxon>
        <taxon>Roseisolibacter</taxon>
    </lineage>
</organism>
<keyword evidence="19" id="KW-1185">Reference proteome</keyword>
<dbReference type="GO" id="GO:0006633">
    <property type="term" value="P:fatty acid biosynthetic process"/>
    <property type="evidence" value="ECO:0007669"/>
    <property type="project" value="UniProtKB-UniRule"/>
</dbReference>
<name>A0AA37V232_9BACT</name>
<dbReference type="Gene3D" id="3.30.230.20">
    <property type="entry name" value="lpxc deacetylase, domain 1"/>
    <property type="match status" value="1"/>
</dbReference>
<feature type="active site" description="Proton donor" evidence="15">
    <location>
        <position position="288"/>
    </location>
</feature>
<evidence type="ECO:0000256" key="1">
    <source>
        <dbReference type="ARBA" id="ARBA00001947"/>
    </source>
</evidence>
<keyword evidence="11 15" id="KW-0443">Lipid metabolism</keyword>
<evidence type="ECO:0000256" key="15">
    <source>
        <dbReference type="HAMAP-Rule" id="MF_00388"/>
    </source>
</evidence>
<dbReference type="GO" id="GO:0046872">
    <property type="term" value="F:metal ion binding"/>
    <property type="evidence" value="ECO:0007669"/>
    <property type="project" value="UniProtKB-KW"/>
</dbReference>
<feature type="region of interest" description="Disordered" evidence="17">
    <location>
        <begin position="309"/>
        <end position="332"/>
    </location>
</feature>
<dbReference type="EC" id="3.5.1.108" evidence="15"/>
<evidence type="ECO:0000256" key="14">
    <source>
        <dbReference type="ARBA" id="ARBA00025049"/>
    </source>
</evidence>
<dbReference type="InterPro" id="IPR015870">
    <property type="entry name" value="UDP-acyl_N-AcGlcN_deAcase_N"/>
</dbReference>
<dbReference type="FunFam" id="3.10.129.10:FF:000001">
    <property type="entry name" value="3-hydroxyacyl-[acyl-carrier-protein] dehydratase FabZ"/>
    <property type="match status" value="1"/>
</dbReference>
<evidence type="ECO:0000256" key="10">
    <source>
        <dbReference type="ARBA" id="ARBA00022833"/>
    </source>
</evidence>
<comment type="caution">
    <text evidence="18">The sequence shown here is derived from an EMBL/GenBank/DDBJ whole genome shotgun (WGS) entry which is preliminary data.</text>
</comment>
<dbReference type="InterPro" id="IPR029069">
    <property type="entry name" value="HotDog_dom_sf"/>
</dbReference>
<dbReference type="NCBIfam" id="NF009667">
    <property type="entry name" value="PRK13188.1"/>
    <property type="match status" value="1"/>
</dbReference>
<dbReference type="InterPro" id="IPR020568">
    <property type="entry name" value="Ribosomal_Su5_D2-typ_SF"/>
</dbReference>
<evidence type="ECO:0000256" key="11">
    <source>
        <dbReference type="ARBA" id="ARBA00023098"/>
    </source>
</evidence>
<keyword evidence="12 16" id="KW-0456">Lyase</keyword>
<dbReference type="NCBIfam" id="TIGR01750">
    <property type="entry name" value="fabZ"/>
    <property type="match status" value="1"/>
</dbReference>
<dbReference type="GO" id="GO:0005737">
    <property type="term" value="C:cytoplasm"/>
    <property type="evidence" value="ECO:0007669"/>
    <property type="project" value="UniProtKB-SubCell"/>
</dbReference>
<proteinExistence type="inferred from homology"/>
<dbReference type="Pfam" id="PF07977">
    <property type="entry name" value="FabA"/>
    <property type="match status" value="1"/>
</dbReference>
<dbReference type="Gene3D" id="3.30.1700.10">
    <property type="entry name" value="lpxc deacetylase, domain 2"/>
    <property type="match status" value="1"/>
</dbReference>
<dbReference type="GO" id="GO:0016020">
    <property type="term" value="C:membrane"/>
    <property type="evidence" value="ECO:0007669"/>
    <property type="project" value="GOC"/>
</dbReference>
<dbReference type="PANTHER" id="PTHR33694:SF1">
    <property type="entry name" value="UDP-3-O-ACYL-N-ACETYLGLUCOSAMINE DEACETYLASE 1, MITOCHONDRIAL-RELATED"/>
    <property type="match status" value="1"/>
</dbReference>
<comment type="subcellular location">
    <subcellularLocation>
        <location evidence="3 16">Cytoplasm</location>
    </subcellularLocation>
</comment>
<dbReference type="HAMAP" id="MF_00406">
    <property type="entry name" value="FabZ"/>
    <property type="match status" value="1"/>
</dbReference>
<feature type="binding site" evidence="15">
    <location>
        <position position="104"/>
    </location>
    <ligand>
        <name>Zn(2+)</name>
        <dbReference type="ChEBI" id="CHEBI:29105"/>
    </ligand>
</feature>
<dbReference type="InterPro" id="IPR010084">
    <property type="entry name" value="FabZ"/>
</dbReference>
<comment type="catalytic activity">
    <reaction evidence="13 15">
        <text>a UDP-3-O-[(3R)-3-hydroxyacyl]-N-acetyl-alpha-D-glucosamine + H2O = a UDP-3-O-[(3R)-3-hydroxyacyl]-alpha-D-glucosamine + acetate</text>
        <dbReference type="Rhea" id="RHEA:67816"/>
        <dbReference type="ChEBI" id="CHEBI:15377"/>
        <dbReference type="ChEBI" id="CHEBI:30089"/>
        <dbReference type="ChEBI" id="CHEBI:137740"/>
        <dbReference type="ChEBI" id="CHEBI:173225"/>
        <dbReference type="EC" id="3.5.1.108"/>
    </reaction>
</comment>
<comment type="function">
    <text evidence="14 16">Involved in unsaturated fatty acids biosynthesis. Catalyzes the dehydration of short chain beta-hydroxyacyl-ACPs and long chain saturated and unsaturated beta-hydroxyacyl-ACPs.</text>
</comment>
<evidence type="ECO:0000256" key="16">
    <source>
        <dbReference type="HAMAP-Rule" id="MF_00406"/>
    </source>
</evidence>
<dbReference type="GO" id="GO:0019171">
    <property type="term" value="F:(3R)-hydroxyacyl-[acyl-carrier-protein] dehydratase activity"/>
    <property type="evidence" value="ECO:0007669"/>
    <property type="project" value="UniProtKB-EC"/>
</dbReference>
<dbReference type="Pfam" id="PF03331">
    <property type="entry name" value="LpxC"/>
    <property type="match status" value="1"/>
</dbReference>
<evidence type="ECO:0000256" key="9">
    <source>
        <dbReference type="ARBA" id="ARBA00022801"/>
    </source>
</evidence>
<dbReference type="EC" id="4.2.1.59" evidence="16"/>
<dbReference type="NCBIfam" id="TIGR00325">
    <property type="entry name" value="lpxC"/>
    <property type="match status" value="1"/>
</dbReference>
<evidence type="ECO:0000256" key="17">
    <source>
        <dbReference type="SAM" id="MobiDB-lite"/>
    </source>
</evidence>
<gene>
    <name evidence="15" type="primary">lpxC</name>
    <name evidence="16" type="synonym">fabZ</name>
    <name evidence="18" type="ORF">rosag_37030</name>
</gene>
<evidence type="ECO:0000256" key="6">
    <source>
        <dbReference type="ARBA" id="ARBA00022516"/>
    </source>
</evidence>
<evidence type="ECO:0000256" key="13">
    <source>
        <dbReference type="ARBA" id="ARBA00024535"/>
    </source>
</evidence>
<keyword evidence="8 15" id="KW-0479">Metal-binding</keyword>
<evidence type="ECO:0000313" key="19">
    <source>
        <dbReference type="Proteomes" id="UP001161325"/>
    </source>
</evidence>
<comment type="similarity">
    <text evidence="16">Belongs to the thioester dehydratase family. FabZ subfamily.</text>
</comment>
<dbReference type="GO" id="GO:0009245">
    <property type="term" value="P:lipid A biosynthetic process"/>
    <property type="evidence" value="ECO:0007669"/>
    <property type="project" value="UniProtKB-UniRule"/>
</dbReference>
<dbReference type="RefSeq" id="WP_284351637.1">
    <property type="nucleotide sequence ID" value="NZ_BRXS01000006.1"/>
</dbReference>
<comment type="catalytic activity">
    <reaction evidence="16">
        <text>a (3R)-hydroxyacyl-[ACP] = a (2E)-enoyl-[ACP] + H2O</text>
        <dbReference type="Rhea" id="RHEA:13097"/>
        <dbReference type="Rhea" id="RHEA-COMP:9925"/>
        <dbReference type="Rhea" id="RHEA-COMP:9945"/>
        <dbReference type="ChEBI" id="CHEBI:15377"/>
        <dbReference type="ChEBI" id="CHEBI:78784"/>
        <dbReference type="ChEBI" id="CHEBI:78827"/>
        <dbReference type="EC" id="4.2.1.59"/>
    </reaction>
</comment>
<keyword evidence="10 15" id="KW-0862">Zinc</keyword>
<comment type="similarity">
    <text evidence="15">Belongs to the LpxC family.</text>
</comment>
<dbReference type="InterPro" id="IPR011334">
    <property type="entry name" value="UDP-acyl_GlcNac_deAcase_C"/>
</dbReference>
<dbReference type="Gene3D" id="3.10.129.10">
    <property type="entry name" value="Hotdog Thioesterase"/>
    <property type="match status" value="1"/>
</dbReference>
<dbReference type="SUPFAM" id="SSF54211">
    <property type="entry name" value="Ribosomal protein S5 domain 2-like"/>
    <property type="match status" value="2"/>
</dbReference>
<evidence type="ECO:0000256" key="8">
    <source>
        <dbReference type="ARBA" id="ARBA00022723"/>
    </source>
</evidence>
<comment type="function">
    <text evidence="2 15">Catalyzes the hydrolysis of UDP-3-O-myristoyl-N-acetylglucosamine to form UDP-3-O-myristoylglucosamine and acetate, the committed step in lipid A biosynthesis.</text>
</comment>
<protein>
    <recommendedName>
        <fullName evidence="15 16">Multifunctional fusion protein</fullName>
    </recommendedName>
    <domain>
        <recommendedName>
            <fullName evidence="16">3-hydroxyacyl-[acyl-carrier-protein] dehydratase FabZ</fullName>
            <ecNumber evidence="16">4.2.1.59</ecNumber>
        </recommendedName>
        <alternativeName>
            <fullName evidence="16">(3R)-hydroxymyristoyl-[acyl-carrier-protein] dehydratase</fullName>
        </alternativeName>
        <alternativeName>
            <fullName evidence="16">Beta-hydroxyacyl-ACP dehydratase</fullName>
            <shortName evidence="16">(3R)-hydroxymyristoyl-ACP dehydrase</shortName>
        </alternativeName>
    </domain>
    <domain>
        <recommendedName>
            <fullName evidence="15">UDP-3-O-acyl-N-acetylglucosamine deacetylase</fullName>
            <shortName evidence="15">UDP-3-O-acyl-GlcNAc deacetylase</shortName>
            <ecNumber evidence="15">3.5.1.108</ecNumber>
        </recommendedName>
        <alternativeName>
            <fullName evidence="15">UDP-3-O-[R-3-hydroxymyristoyl]-N-acetylglucosamine deacetylase</fullName>
        </alternativeName>
    </domain>
</protein>
<feature type="binding site" evidence="15">
    <location>
        <position position="265"/>
    </location>
    <ligand>
        <name>Zn(2+)</name>
        <dbReference type="ChEBI" id="CHEBI:29105"/>
    </ligand>
</feature>